<dbReference type="AlphaFoldDB" id="A0AAV4N9D4"/>
<name>A0AAV4N9D4_CAEEX</name>
<dbReference type="EMBL" id="BPLR01003118">
    <property type="protein sequence ID" value="GIX81317.1"/>
    <property type="molecule type" value="Genomic_DNA"/>
</dbReference>
<reference evidence="2 3" key="1">
    <citation type="submission" date="2021-06" db="EMBL/GenBank/DDBJ databases">
        <title>Caerostris extrusa draft genome.</title>
        <authorList>
            <person name="Kono N."/>
            <person name="Arakawa K."/>
        </authorList>
    </citation>
    <scope>NUCLEOTIDE SEQUENCE [LARGE SCALE GENOMIC DNA]</scope>
</reference>
<feature type="region of interest" description="Disordered" evidence="1">
    <location>
        <begin position="40"/>
        <end position="62"/>
    </location>
</feature>
<proteinExistence type="predicted"/>
<keyword evidence="3" id="KW-1185">Reference proteome</keyword>
<dbReference type="Proteomes" id="UP001054945">
    <property type="component" value="Unassembled WGS sequence"/>
</dbReference>
<evidence type="ECO:0000313" key="3">
    <source>
        <dbReference type="Proteomes" id="UP001054945"/>
    </source>
</evidence>
<evidence type="ECO:0000256" key="1">
    <source>
        <dbReference type="SAM" id="MobiDB-lite"/>
    </source>
</evidence>
<accession>A0AAV4N9D4</accession>
<organism evidence="2 3">
    <name type="scientific">Caerostris extrusa</name>
    <name type="common">Bark spider</name>
    <name type="synonym">Caerostris bankana</name>
    <dbReference type="NCBI Taxonomy" id="172846"/>
    <lineage>
        <taxon>Eukaryota</taxon>
        <taxon>Metazoa</taxon>
        <taxon>Ecdysozoa</taxon>
        <taxon>Arthropoda</taxon>
        <taxon>Chelicerata</taxon>
        <taxon>Arachnida</taxon>
        <taxon>Araneae</taxon>
        <taxon>Araneomorphae</taxon>
        <taxon>Entelegynae</taxon>
        <taxon>Araneoidea</taxon>
        <taxon>Araneidae</taxon>
        <taxon>Caerostris</taxon>
    </lineage>
</organism>
<protein>
    <submittedName>
        <fullName evidence="2">Uncharacterized protein</fullName>
    </submittedName>
</protein>
<gene>
    <name evidence="2" type="ORF">CEXT_507461</name>
</gene>
<sequence>MESLLAERLFHLPLDPIPTSGLLSPSYGSNPISIGVSRMSRKGTAEADDGSESTLKSGQRVHKATNQTWPNVFYPFLQVRKVCFKQRVHKLKFSGLVKCGLWYPFFGFMDVLVYL</sequence>
<comment type="caution">
    <text evidence="2">The sequence shown here is derived from an EMBL/GenBank/DDBJ whole genome shotgun (WGS) entry which is preliminary data.</text>
</comment>
<evidence type="ECO:0000313" key="2">
    <source>
        <dbReference type="EMBL" id="GIX81317.1"/>
    </source>
</evidence>